<feature type="transmembrane region" description="Helical" evidence="5">
    <location>
        <begin position="274"/>
        <end position="291"/>
    </location>
</feature>
<dbReference type="Gene3D" id="1.20.1250.20">
    <property type="entry name" value="MFS general substrate transporter like domains"/>
    <property type="match status" value="1"/>
</dbReference>
<evidence type="ECO:0000256" key="3">
    <source>
        <dbReference type="ARBA" id="ARBA00022989"/>
    </source>
</evidence>
<feature type="transmembrane region" description="Helical" evidence="5">
    <location>
        <begin position="451"/>
        <end position="470"/>
    </location>
</feature>
<evidence type="ECO:0000256" key="4">
    <source>
        <dbReference type="ARBA" id="ARBA00023136"/>
    </source>
</evidence>
<evidence type="ECO:0000259" key="6">
    <source>
        <dbReference type="PROSITE" id="PS50850"/>
    </source>
</evidence>
<keyword evidence="8" id="KW-1185">Reference proteome</keyword>
<dbReference type="EMBL" id="OU015566">
    <property type="protein sequence ID" value="CAG5107834.1"/>
    <property type="molecule type" value="Genomic_DNA"/>
</dbReference>
<organism evidence="7 8">
    <name type="scientific">Oikopleura dioica</name>
    <name type="common">Tunicate</name>
    <dbReference type="NCBI Taxonomy" id="34765"/>
    <lineage>
        <taxon>Eukaryota</taxon>
        <taxon>Metazoa</taxon>
        <taxon>Chordata</taxon>
        <taxon>Tunicata</taxon>
        <taxon>Appendicularia</taxon>
        <taxon>Copelata</taxon>
        <taxon>Oikopleuridae</taxon>
        <taxon>Oikopleura</taxon>
    </lineage>
</organism>
<comment type="subcellular location">
    <subcellularLocation>
        <location evidence="1">Membrane</location>
        <topology evidence="1">Multi-pass membrane protein</topology>
    </subcellularLocation>
</comment>
<feature type="transmembrane region" description="Helical" evidence="5">
    <location>
        <begin position="418"/>
        <end position="439"/>
    </location>
</feature>
<sequence length="587" mass="66054">MSKKEENQLIEEQQEKKGFDRVWDRLPHISWYQFRITTLPSVASLVGGFMSIYPVFAQFKPQYRCQTALDKAGLDVDLSFQEIFDLTTSTPYCQGYQSNQLGGCFFCDFSPETITSCDSTSFSSLKSCLGKREAQENSTWRSCEDYQYDRGTRGNETNFRGEQWETAVTEFTLHCGMEWFDSLSTALGLLGLLGGAFLAGLYSDRFGRKNSLLLWHAVVGALLIIMSFMTTKWGYLVFRIFSNGIHHTSWLAFVVYSLEVLGPSKRAVSGATTHIYYGVGYMLTSILGYYFPDWRDFTFAIAVIHLVTLVVAPFFPESPSFLYAKKKPVQARKILKTFSEKTNKSLDDKFLDQLEAEINEKNNTELNNEMVKKFTIIDLFCHRLLAKNTLIIAFGFFSGVLGYYGLSFNVSSLSGNLYLNNAINGFMEIISYIVVMTLMEFCGRRWCCGGIMFFGGIVSLLCGTLQLFGYVNGVRWLSFIGKFAVSGALCSIYIFAGEIFPTEIRSTGIGFGSMVGRLGGFMSPFIIQISNKVLVYSIFGIVGVLGGGLVFMLPEVKGKPIHHTIEEAVEFYEHPKGKPESMKMRKL</sequence>
<dbReference type="PROSITE" id="PS50850">
    <property type="entry name" value="MFS"/>
    <property type="match status" value="1"/>
</dbReference>
<evidence type="ECO:0000313" key="8">
    <source>
        <dbReference type="Proteomes" id="UP001158576"/>
    </source>
</evidence>
<dbReference type="InterPro" id="IPR020846">
    <property type="entry name" value="MFS_dom"/>
</dbReference>
<keyword evidence="2 5" id="KW-0812">Transmembrane</keyword>
<evidence type="ECO:0000256" key="5">
    <source>
        <dbReference type="SAM" id="Phobius"/>
    </source>
</evidence>
<dbReference type="Proteomes" id="UP001158576">
    <property type="component" value="Chromosome 1"/>
</dbReference>
<dbReference type="SUPFAM" id="SSF103473">
    <property type="entry name" value="MFS general substrate transporter"/>
    <property type="match status" value="1"/>
</dbReference>
<evidence type="ECO:0000256" key="2">
    <source>
        <dbReference type="ARBA" id="ARBA00022692"/>
    </source>
</evidence>
<evidence type="ECO:0000313" key="7">
    <source>
        <dbReference type="EMBL" id="CAG5107834.1"/>
    </source>
</evidence>
<dbReference type="InterPro" id="IPR036259">
    <property type="entry name" value="MFS_trans_sf"/>
</dbReference>
<evidence type="ECO:0000256" key="1">
    <source>
        <dbReference type="ARBA" id="ARBA00004141"/>
    </source>
</evidence>
<feature type="transmembrane region" description="Helical" evidence="5">
    <location>
        <begin position="476"/>
        <end position="496"/>
    </location>
</feature>
<feature type="transmembrane region" description="Helical" evidence="5">
    <location>
        <begin position="533"/>
        <end position="553"/>
    </location>
</feature>
<keyword evidence="3 5" id="KW-1133">Transmembrane helix</keyword>
<keyword evidence="4 5" id="KW-0472">Membrane</keyword>
<feature type="transmembrane region" description="Helical" evidence="5">
    <location>
        <begin position="213"/>
        <end position="238"/>
    </location>
</feature>
<protein>
    <submittedName>
        <fullName evidence="7">Oidioi.mRNA.OKI2018_I69.chr1.g3509.t1.cds</fullName>
    </submittedName>
</protein>
<feature type="domain" description="Major facilitator superfamily (MFS) profile" evidence="6">
    <location>
        <begin position="104"/>
        <end position="558"/>
    </location>
</feature>
<dbReference type="Pfam" id="PF00083">
    <property type="entry name" value="Sugar_tr"/>
    <property type="match status" value="1"/>
</dbReference>
<feature type="transmembrane region" description="Helical" evidence="5">
    <location>
        <begin position="389"/>
        <end position="406"/>
    </location>
</feature>
<feature type="transmembrane region" description="Helical" evidence="5">
    <location>
        <begin position="297"/>
        <end position="316"/>
    </location>
</feature>
<feature type="transmembrane region" description="Helical" evidence="5">
    <location>
        <begin position="508"/>
        <end position="527"/>
    </location>
</feature>
<gene>
    <name evidence="7" type="ORF">OKIOD_LOCUS12274</name>
</gene>
<accession>A0ABN7SZR6</accession>
<dbReference type="InterPro" id="IPR005828">
    <property type="entry name" value="MFS_sugar_transport-like"/>
</dbReference>
<feature type="transmembrane region" description="Helical" evidence="5">
    <location>
        <begin position="179"/>
        <end position="201"/>
    </location>
</feature>
<feature type="transmembrane region" description="Helical" evidence="5">
    <location>
        <begin position="244"/>
        <end position="262"/>
    </location>
</feature>
<name>A0ABN7SZR6_OIKDI</name>
<proteinExistence type="predicted"/>
<reference evidence="7 8" key="1">
    <citation type="submission" date="2021-04" db="EMBL/GenBank/DDBJ databases">
        <authorList>
            <person name="Bliznina A."/>
        </authorList>
    </citation>
    <scope>NUCLEOTIDE SEQUENCE [LARGE SCALE GENOMIC DNA]</scope>
</reference>
<dbReference type="PANTHER" id="PTHR24064">
    <property type="entry name" value="SOLUTE CARRIER FAMILY 22 MEMBER"/>
    <property type="match status" value="1"/>
</dbReference>